<dbReference type="SUPFAM" id="SSF102114">
    <property type="entry name" value="Radical SAM enzymes"/>
    <property type="match status" value="1"/>
</dbReference>
<feature type="domain" description="Radical SAM core" evidence="1">
    <location>
        <begin position="262"/>
        <end position="500"/>
    </location>
</feature>
<dbReference type="AlphaFoldDB" id="A0AAW6TV06"/>
<evidence type="ECO:0000259" key="1">
    <source>
        <dbReference type="PROSITE" id="PS51918"/>
    </source>
</evidence>
<proteinExistence type="predicted"/>
<dbReference type="PANTHER" id="PTHR42731:SF1">
    <property type="entry name" value="RADICAL SAM DOMAIN PROTEIN"/>
    <property type="match status" value="1"/>
</dbReference>
<dbReference type="InterPro" id="IPR023862">
    <property type="entry name" value="CHP03960_rSAM"/>
</dbReference>
<dbReference type="PANTHER" id="PTHR42731">
    <property type="entry name" value="SLL1084 PROTEIN"/>
    <property type="match status" value="1"/>
</dbReference>
<comment type="caution">
    <text evidence="2">The sequence shown here is derived from an EMBL/GenBank/DDBJ whole genome shotgun (WGS) entry which is preliminary data.</text>
</comment>
<dbReference type="GO" id="GO:0051536">
    <property type="term" value="F:iron-sulfur cluster binding"/>
    <property type="evidence" value="ECO:0007669"/>
    <property type="project" value="InterPro"/>
</dbReference>
<dbReference type="InterPro" id="IPR045784">
    <property type="entry name" value="Radical_SAM_N2"/>
</dbReference>
<protein>
    <submittedName>
        <fullName evidence="2">TIGR03960 family B12-binding radical SAM protein</fullName>
    </submittedName>
</protein>
<dbReference type="RefSeq" id="WP_349244992.1">
    <property type="nucleotide sequence ID" value="NZ_JASCXX010000011.1"/>
</dbReference>
<dbReference type="EMBL" id="JASCXX010000011">
    <property type="protein sequence ID" value="MDI6449586.1"/>
    <property type="molecule type" value="Genomic_DNA"/>
</dbReference>
<dbReference type="Proteomes" id="UP001431776">
    <property type="component" value="Unassembled WGS sequence"/>
</dbReference>
<dbReference type="PROSITE" id="PS51918">
    <property type="entry name" value="RADICAL_SAM"/>
    <property type="match status" value="1"/>
</dbReference>
<evidence type="ECO:0000313" key="3">
    <source>
        <dbReference type="Proteomes" id="UP001431776"/>
    </source>
</evidence>
<accession>A0AAW6TV06</accession>
<dbReference type="InterPro" id="IPR007197">
    <property type="entry name" value="rSAM"/>
</dbReference>
<dbReference type="GO" id="GO:0003824">
    <property type="term" value="F:catalytic activity"/>
    <property type="evidence" value="ECO:0007669"/>
    <property type="project" value="InterPro"/>
</dbReference>
<keyword evidence="3" id="KW-1185">Reference proteome</keyword>
<reference evidence="2" key="1">
    <citation type="submission" date="2023-05" db="EMBL/GenBank/DDBJ databases">
        <title>Anaerotaeda fermentans gen. nov., sp. nov., a novel anaerobic planctomycete of the new family within the order Sedimentisphaerales isolated from Taman Peninsula, Russia.</title>
        <authorList>
            <person name="Khomyakova M.A."/>
            <person name="Merkel A.Y."/>
            <person name="Slobodkin A.I."/>
        </authorList>
    </citation>
    <scope>NUCLEOTIDE SEQUENCE</scope>
    <source>
        <strain evidence="2">M17dextr</strain>
    </source>
</reference>
<dbReference type="InterPro" id="IPR058240">
    <property type="entry name" value="rSAM_sf"/>
</dbReference>
<organism evidence="2 3">
    <name type="scientific">Anaerobaca lacustris</name>
    <dbReference type="NCBI Taxonomy" id="3044600"/>
    <lineage>
        <taxon>Bacteria</taxon>
        <taxon>Pseudomonadati</taxon>
        <taxon>Planctomycetota</taxon>
        <taxon>Phycisphaerae</taxon>
        <taxon>Sedimentisphaerales</taxon>
        <taxon>Anaerobacaceae</taxon>
        <taxon>Anaerobaca</taxon>
    </lineage>
</organism>
<gene>
    <name evidence="2" type="ORF">QJ522_11075</name>
</gene>
<dbReference type="SFLD" id="SFLDS00029">
    <property type="entry name" value="Radical_SAM"/>
    <property type="match status" value="1"/>
</dbReference>
<dbReference type="InterPro" id="IPR006638">
    <property type="entry name" value="Elp3/MiaA/NifB-like_rSAM"/>
</dbReference>
<sequence length="595" mass="67697">MTDRKIEILTDRVEREFLPFVRRPARYIGGEVNQIRKDLDRCELTVALCFPDVYEVAMSNTGLALMVHVLNSLDGVAAERVFAPWVDAEAILREKGLPLFSLESKASLAGFDVIGFGLTNELCYTNVLNMLDLAGLPVRSEQRTQDDPLIIAGGGMANCGEPVAEFIDLFVLGEGEEAIVELVNLLIAAKKDGRGKDEVLLEAARRFEWAYVPRFYEFAYDDTHIAAFETRREGLPTRFHNAVVNDFENAPVSTRPIVPFAEAVHERVSVEIMRGCPGRCRFCQASFCRRPIRSRSAEKVFELARASQETTGFDTVSLLSLSSADYPYLEELVARLKGYFEDKRVGLSVPSLRVDQQLHMLPKYFTSVRKSGLTIAVEAAGENLRRIVNKPLKDDDLFAAVEAAYRSGWQKLKLYFMVGLPGETLDDVKAIVDLSDRLARLRKGVDNRIAHLNITVSWFVPKPHTPLGWFAQRPRDYFEQARSLILDEKQRRRANYLRFKFHDIRRSLLESTIGRGDRRCGRVVEAAWRDGARFDLWDECFEYERWQTAFAAAGMDLEAAAQKVFEPDRILPWEHLGGPDKEYLLTHYRETLDLL</sequence>
<dbReference type="SFLD" id="SFLDG01082">
    <property type="entry name" value="B12-binding_domain_containing"/>
    <property type="match status" value="1"/>
</dbReference>
<dbReference type="Pfam" id="PF04055">
    <property type="entry name" value="Radical_SAM"/>
    <property type="match status" value="1"/>
</dbReference>
<dbReference type="CDD" id="cd01335">
    <property type="entry name" value="Radical_SAM"/>
    <property type="match status" value="1"/>
</dbReference>
<dbReference type="Pfam" id="PF19864">
    <property type="entry name" value="Radical_SAM_N2"/>
    <property type="match status" value="1"/>
</dbReference>
<dbReference type="NCBIfam" id="TIGR03960">
    <property type="entry name" value="rSAM_fuse_unch"/>
    <property type="match status" value="1"/>
</dbReference>
<dbReference type="InterPro" id="IPR023404">
    <property type="entry name" value="rSAM_horseshoe"/>
</dbReference>
<dbReference type="SMART" id="SM00729">
    <property type="entry name" value="Elp3"/>
    <property type="match status" value="1"/>
</dbReference>
<evidence type="ECO:0000313" key="2">
    <source>
        <dbReference type="EMBL" id="MDI6449586.1"/>
    </source>
</evidence>
<dbReference type="Gene3D" id="3.80.30.20">
    <property type="entry name" value="tm_1862 like domain"/>
    <property type="match status" value="1"/>
</dbReference>
<name>A0AAW6TV06_9BACT</name>